<dbReference type="EMBL" id="GEFH01001407">
    <property type="protein sequence ID" value="JAP67174.1"/>
    <property type="molecule type" value="mRNA"/>
</dbReference>
<dbReference type="AlphaFoldDB" id="A0A131XI05"/>
<feature type="signal peptide" evidence="1">
    <location>
        <begin position="1"/>
        <end position="26"/>
    </location>
</feature>
<dbReference type="InterPro" id="IPR012674">
    <property type="entry name" value="Calycin"/>
</dbReference>
<proteinExistence type="evidence at transcript level"/>
<evidence type="ECO:0008006" key="3">
    <source>
        <dbReference type="Google" id="ProtNLM"/>
    </source>
</evidence>
<evidence type="ECO:0000313" key="2">
    <source>
        <dbReference type="EMBL" id="JAP67174.1"/>
    </source>
</evidence>
<name>A0A131XI05_9ACAR</name>
<reference evidence="2" key="1">
    <citation type="journal article" date="2017" name="Ticks Tick Borne Dis.">
        <title>An insight into the sialome of Hyalomma excavatum.</title>
        <authorList>
            <person name="Ribeiro J.M."/>
            <person name="Slovak M."/>
            <person name="Francischetti I.M."/>
        </authorList>
    </citation>
    <scope>NUCLEOTIDE SEQUENCE</scope>
    <source>
        <strain evidence="2">Samish</strain>
        <tissue evidence="2">Salivary glands</tissue>
    </source>
</reference>
<sequence length="198" mass="22743">FLRAIMHVSMIALVVVVLICALQSNARYPHATGHGTKGQLYEALNTNESIWLYNRTYSEDGHECVYAKKVSLVQDDYVFNQTYWISNQPHTQRLYGKLLMAYGDGAKLVVRENEGQGSGLEYQLLVWDSTNHCGILLLETKTNGGNRNRKCELHIWNESVDKEEHLAPCRKYYEEYCTKMSPHSQTPYSSKCQMQLGR</sequence>
<keyword evidence="1" id="KW-0732">Signal</keyword>
<dbReference type="Gene3D" id="2.40.128.20">
    <property type="match status" value="1"/>
</dbReference>
<feature type="chain" id="PRO_5007283814" description="Salivary lipocalin" evidence="1">
    <location>
        <begin position="27"/>
        <end position="198"/>
    </location>
</feature>
<accession>A0A131XI05</accession>
<evidence type="ECO:0000256" key="1">
    <source>
        <dbReference type="SAM" id="SignalP"/>
    </source>
</evidence>
<feature type="non-terminal residue" evidence="2">
    <location>
        <position position="1"/>
    </location>
</feature>
<protein>
    <recommendedName>
        <fullName evidence="3">Salivary lipocalin</fullName>
    </recommendedName>
</protein>
<dbReference type="SUPFAM" id="SSF50814">
    <property type="entry name" value="Lipocalins"/>
    <property type="match status" value="1"/>
</dbReference>
<organism evidence="2">
    <name type="scientific">Hyalomma excavatum</name>
    <dbReference type="NCBI Taxonomy" id="257692"/>
    <lineage>
        <taxon>Eukaryota</taxon>
        <taxon>Metazoa</taxon>
        <taxon>Ecdysozoa</taxon>
        <taxon>Arthropoda</taxon>
        <taxon>Chelicerata</taxon>
        <taxon>Arachnida</taxon>
        <taxon>Acari</taxon>
        <taxon>Parasitiformes</taxon>
        <taxon>Ixodida</taxon>
        <taxon>Ixodoidea</taxon>
        <taxon>Ixodidae</taxon>
        <taxon>Hyalomminae</taxon>
        <taxon>Hyalomma</taxon>
    </lineage>
</organism>